<keyword evidence="2" id="KW-1185">Reference proteome</keyword>
<sequence>MSALRLAGAAAARRLDGLESRQHPRISSLRGVNQPPPHFLACRAWRDGRDPASSCAALLETPSPPPLATSSRGSPSLSAAEAAEVVKQLASMQRFLGTLATKDDLDALKATAEATNARFVATGAKFEDLKADLQAINRQLARMHRKTGELEECMAETAVRISQYTRAGRAEHSKAGRVAKR</sequence>
<name>A0A9D4YWH3_CHLVU</name>
<dbReference type="AlphaFoldDB" id="A0A9D4YWH3"/>
<gene>
    <name evidence="1" type="ORF">D9Q98_010059</name>
</gene>
<evidence type="ECO:0000313" key="1">
    <source>
        <dbReference type="EMBL" id="KAI3429744.1"/>
    </source>
</evidence>
<dbReference type="Proteomes" id="UP001055712">
    <property type="component" value="Unassembled WGS sequence"/>
</dbReference>
<reference evidence="1" key="1">
    <citation type="journal article" date="2019" name="Plant J.">
        <title>Chlorella vulgaris genome assembly and annotation reveals the molecular basis for metabolic acclimation to high light conditions.</title>
        <authorList>
            <person name="Cecchin M."/>
            <person name="Marcolungo L."/>
            <person name="Rossato M."/>
            <person name="Girolomoni L."/>
            <person name="Cosentino E."/>
            <person name="Cuine S."/>
            <person name="Li-Beisson Y."/>
            <person name="Delledonne M."/>
            <person name="Ballottari M."/>
        </authorList>
    </citation>
    <scope>NUCLEOTIDE SEQUENCE</scope>
    <source>
        <strain evidence="1">211/11P</strain>
    </source>
</reference>
<comment type="caution">
    <text evidence="1">The sequence shown here is derived from an EMBL/GenBank/DDBJ whole genome shotgun (WGS) entry which is preliminary data.</text>
</comment>
<protein>
    <submittedName>
        <fullName evidence="1">Uncharacterized protein</fullName>
    </submittedName>
</protein>
<dbReference type="EMBL" id="SIDB01000008">
    <property type="protein sequence ID" value="KAI3429744.1"/>
    <property type="molecule type" value="Genomic_DNA"/>
</dbReference>
<proteinExistence type="predicted"/>
<reference evidence="1" key="2">
    <citation type="submission" date="2020-11" db="EMBL/GenBank/DDBJ databases">
        <authorList>
            <person name="Cecchin M."/>
            <person name="Marcolungo L."/>
            <person name="Rossato M."/>
            <person name="Girolomoni L."/>
            <person name="Cosentino E."/>
            <person name="Cuine S."/>
            <person name="Li-Beisson Y."/>
            <person name="Delledonne M."/>
            <person name="Ballottari M."/>
        </authorList>
    </citation>
    <scope>NUCLEOTIDE SEQUENCE</scope>
    <source>
        <strain evidence="1">211/11P</strain>
        <tissue evidence="1">Whole cell</tissue>
    </source>
</reference>
<evidence type="ECO:0000313" key="2">
    <source>
        <dbReference type="Proteomes" id="UP001055712"/>
    </source>
</evidence>
<accession>A0A9D4YWH3</accession>
<organism evidence="1 2">
    <name type="scientific">Chlorella vulgaris</name>
    <name type="common">Green alga</name>
    <dbReference type="NCBI Taxonomy" id="3077"/>
    <lineage>
        <taxon>Eukaryota</taxon>
        <taxon>Viridiplantae</taxon>
        <taxon>Chlorophyta</taxon>
        <taxon>core chlorophytes</taxon>
        <taxon>Trebouxiophyceae</taxon>
        <taxon>Chlorellales</taxon>
        <taxon>Chlorellaceae</taxon>
        <taxon>Chlorella clade</taxon>
        <taxon>Chlorella</taxon>
    </lineage>
</organism>